<dbReference type="InterPro" id="IPR004838">
    <property type="entry name" value="NHTrfase_class1_PyrdxlP-BS"/>
</dbReference>
<protein>
    <recommendedName>
        <fullName evidence="6">Aminotransferase</fullName>
        <ecNumber evidence="6">2.6.1.-</ecNumber>
    </recommendedName>
</protein>
<dbReference type="PANTHER" id="PTHR46383:SF4">
    <property type="entry name" value="AMINOTRANSFERASE"/>
    <property type="match status" value="1"/>
</dbReference>
<dbReference type="GO" id="GO:0030170">
    <property type="term" value="F:pyridoxal phosphate binding"/>
    <property type="evidence" value="ECO:0007669"/>
    <property type="project" value="InterPro"/>
</dbReference>
<evidence type="ECO:0000313" key="9">
    <source>
        <dbReference type="Proteomes" id="UP000294321"/>
    </source>
</evidence>
<keyword evidence="3 6" id="KW-0032">Aminotransferase</keyword>
<dbReference type="InterPro" id="IPR015424">
    <property type="entry name" value="PyrdxlP-dep_Trfase"/>
</dbReference>
<keyword evidence="9" id="KW-1185">Reference proteome</keyword>
<organism evidence="8 9">
    <name type="scientific">Acetilactobacillus jinshanensis</name>
    <dbReference type="NCBI Taxonomy" id="1720083"/>
    <lineage>
        <taxon>Bacteria</taxon>
        <taxon>Bacillati</taxon>
        <taxon>Bacillota</taxon>
        <taxon>Bacilli</taxon>
        <taxon>Lactobacillales</taxon>
        <taxon>Lactobacillaceae</taxon>
        <taxon>Acetilactobacillus</taxon>
    </lineage>
</organism>
<proteinExistence type="inferred from homology"/>
<evidence type="ECO:0000313" key="8">
    <source>
        <dbReference type="EMBL" id="QBP18157.1"/>
    </source>
</evidence>
<keyword evidence="4 6" id="KW-0808">Transferase</keyword>
<evidence type="ECO:0000256" key="2">
    <source>
        <dbReference type="ARBA" id="ARBA00007441"/>
    </source>
</evidence>
<dbReference type="PANTHER" id="PTHR46383">
    <property type="entry name" value="ASPARTATE AMINOTRANSFERASE"/>
    <property type="match status" value="1"/>
</dbReference>
<comment type="similarity">
    <text evidence="2 6">Belongs to the class-I pyridoxal-phosphate-dependent aminotransferase family.</text>
</comment>
<dbReference type="Pfam" id="PF00155">
    <property type="entry name" value="Aminotran_1_2"/>
    <property type="match status" value="1"/>
</dbReference>
<dbReference type="Gene3D" id="3.40.640.10">
    <property type="entry name" value="Type I PLP-dependent aspartate aminotransferase-like (Major domain)"/>
    <property type="match status" value="1"/>
</dbReference>
<dbReference type="OrthoDB" id="9802328at2"/>
<evidence type="ECO:0000256" key="6">
    <source>
        <dbReference type="RuleBase" id="RU000481"/>
    </source>
</evidence>
<dbReference type="KEGG" id="lji:ELX58_03170"/>
<sequence length="394" mass="42958">MPELAKSLSGIRNHSLEALKPSGIRMFNNRISGIPGLLKMTLGEPDFNTPEHVKMAGIKAIVNNDSHYSAQPGTPALRKGIAHYLKVSQGLNYDWHKEIVATTGATEAIFATLTALLNPGDEVVIPTPSYALYFPITKLLGAKVIPVDVSDNDFHLTAQKLESVIKQEKGKVKALILNYPGNPTGAEYPEDILKSLAKVIKSEGIFCITDEIYCELIYGAKHYSMAKYAPNNTILMNGVSKSHAMTGWRIGYAAGPASIMKMIAQVHGYMVTSLSNPAQAAAAEALLHGLTDPASFRKVYKKRRDYIVKALNDMGLKTLMPNGAFYAFAQIPKSYGKDDEQFALDLAHKAKVGVIPGHVFGPGGEGHIRLSYATSMPNIKEAMRRISKFLKTLK</sequence>
<gene>
    <name evidence="8" type="ORF">ELX58_03170</name>
</gene>
<dbReference type="SUPFAM" id="SSF53383">
    <property type="entry name" value="PLP-dependent transferases"/>
    <property type="match status" value="1"/>
</dbReference>
<dbReference type="InterPro" id="IPR004839">
    <property type="entry name" value="Aminotransferase_I/II_large"/>
</dbReference>
<dbReference type="Proteomes" id="UP000294321">
    <property type="component" value="Chromosome"/>
</dbReference>
<feature type="domain" description="Aminotransferase class I/classII large" evidence="7">
    <location>
        <begin position="37"/>
        <end position="386"/>
    </location>
</feature>
<dbReference type="InterPro" id="IPR050596">
    <property type="entry name" value="AspAT/PAT-like"/>
</dbReference>
<reference evidence="9" key="1">
    <citation type="submission" date="2018-12" db="EMBL/GenBank/DDBJ databases">
        <title>A new species of lactobacillus.</title>
        <authorList>
            <person name="Jian Y."/>
            <person name="Xin L."/>
            <person name="Hong Z.J."/>
            <person name="Ming L.Z."/>
            <person name="Hong X.Z."/>
        </authorList>
    </citation>
    <scope>NUCLEOTIDE SEQUENCE [LARGE SCALE GENOMIC DNA]</scope>
    <source>
        <strain evidence="9">HSLZ-75</strain>
    </source>
</reference>
<dbReference type="Gene3D" id="3.90.1150.10">
    <property type="entry name" value="Aspartate Aminotransferase, domain 1"/>
    <property type="match status" value="1"/>
</dbReference>
<dbReference type="GO" id="GO:0006520">
    <property type="term" value="P:amino acid metabolic process"/>
    <property type="evidence" value="ECO:0007669"/>
    <property type="project" value="InterPro"/>
</dbReference>
<evidence type="ECO:0000259" key="7">
    <source>
        <dbReference type="Pfam" id="PF00155"/>
    </source>
</evidence>
<dbReference type="InterPro" id="IPR015421">
    <property type="entry name" value="PyrdxlP-dep_Trfase_major"/>
</dbReference>
<dbReference type="GO" id="GO:0008483">
    <property type="term" value="F:transaminase activity"/>
    <property type="evidence" value="ECO:0007669"/>
    <property type="project" value="UniProtKB-KW"/>
</dbReference>
<dbReference type="EC" id="2.6.1.-" evidence="6"/>
<dbReference type="PROSITE" id="PS00105">
    <property type="entry name" value="AA_TRANSFER_CLASS_1"/>
    <property type="match status" value="1"/>
</dbReference>
<dbReference type="CDD" id="cd00609">
    <property type="entry name" value="AAT_like"/>
    <property type="match status" value="1"/>
</dbReference>
<dbReference type="InterPro" id="IPR015422">
    <property type="entry name" value="PyrdxlP-dep_Trfase_small"/>
</dbReference>
<dbReference type="EMBL" id="CP034726">
    <property type="protein sequence ID" value="QBP18157.1"/>
    <property type="molecule type" value="Genomic_DNA"/>
</dbReference>
<name>A0A4P6ZKV4_9LACO</name>
<comment type="cofactor">
    <cofactor evidence="1 6">
        <name>pyridoxal 5'-phosphate</name>
        <dbReference type="ChEBI" id="CHEBI:597326"/>
    </cofactor>
</comment>
<keyword evidence="5" id="KW-0663">Pyridoxal phosphate</keyword>
<evidence type="ECO:0000256" key="5">
    <source>
        <dbReference type="ARBA" id="ARBA00022898"/>
    </source>
</evidence>
<evidence type="ECO:0000256" key="4">
    <source>
        <dbReference type="ARBA" id="ARBA00022679"/>
    </source>
</evidence>
<accession>A0A4P6ZKV4</accession>
<evidence type="ECO:0000256" key="1">
    <source>
        <dbReference type="ARBA" id="ARBA00001933"/>
    </source>
</evidence>
<dbReference type="RefSeq" id="WP_133441714.1">
    <property type="nucleotide sequence ID" value="NZ_CP034726.1"/>
</dbReference>
<evidence type="ECO:0000256" key="3">
    <source>
        <dbReference type="ARBA" id="ARBA00022576"/>
    </source>
</evidence>
<dbReference type="AlphaFoldDB" id="A0A4P6ZKV4"/>